<evidence type="ECO:0008006" key="4">
    <source>
        <dbReference type="Google" id="ProtNLM"/>
    </source>
</evidence>
<feature type="chain" id="PRO_5047479897" description="Molecular chaperone" evidence="1">
    <location>
        <begin position="21"/>
        <end position="224"/>
    </location>
</feature>
<dbReference type="PANTHER" id="PTHR30251">
    <property type="entry name" value="PILUS ASSEMBLY CHAPERONE"/>
    <property type="match status" value="1"/>
</dbReference>
<reference evidence="3" key="1">
    <citation type="journal article" date="2019" name="Int. J. Syst. Evol. Microbiol.">
        <title>The Global Catalogue of Microorganisms (GCM) 10K type strain sequencing project: providing services to taxonomists for standard genome sequencing and annotation.</title>
        <authorList>
            <consortium name="The Broad Institute Genomics Platform"/>
            <consortium name="The Broad Institute Genome Sequencing Center for Infectious Disease"/>
            <person name="Wu L."/>
            <person name="Ma J."/>
        </authorList>
    </citation>
    <scope>NUCLEOTIDE SEQUENCE [LARGE SCALE GENOMIC DNA]</scope>
    <source>
        <strain evidence="3">NBRC 110633</strain>
    </source>
</reference>
<evidence type="ECO:0000313" key="3">
    <source>
        <dbReference type="Proteomes" id="UP001156669"/>
    </source>
</evidence>
<dbReference type="InterPro" id="IPR050643">
    <property type="entry name" value="Periplasmic_pilus_chap"/>
</dbReference>
<dbReference type="Gene3D" id="2.60.40.10">
    <property type="entry name" value="Immunoglobulins"/>
    <property type="match status" value="1"/>
</dbReference>
<keyword evidence="3" id="KW-1185">Reference proteome</keyword>
<dbReference type="SUPFAM" id="SSF49354">
    <property type="entry name" value="PapD-like"/>
    <property type="match status" value="1"/>
</dbReference>
<dbReference type="InterPro" id="IPR013783">
    <property type="entry name" value="Ig-like_fold"/>
</dbReference>
<evidence type="ECO:0000313" key="2">
    <source>
        <dbReference type="EMBL" id="GLR03354.1"/>
    </source>
</evidence>
<name>A0ABQ5Y1E4_9VIBR</name>
<protein>
    <recommendedName>
        <fullName evidence="4">Molecular chaperone</fullName>
    </recommendedName>
</protein>
<sequence>MKKFVCVLCSLLATTFNAHSYEVSPMYLDLEDTGRQSSGNYTIGNVEQKTIAVEVSAFKVGYKDGEEVLTPAEDEFLILPPQAQIPSAAIQNFRVKFIPKSPLSTTAVYRIVFSQLDLDADKESDGSTVNMLIDMSTIAFVSPSNGKPVPKVSLADNKIQVENKGNRILDLYDLAFDIKTDSGNKTFFWRDLNEDSGSWLMPGSKAQFKVPTNVNKATQISLAQ</sequence>
<keyword evidence="1" id="KW-0732">Signal</keyword>
<dbReference type="EMBL" id="BSOE01000014">
    <property type="protein sequence ID" value="GLR03354.1"/>
    <property type="molecule type" value="Genomic_DNA"/>
</dbReference>
<dbReference type="Proteomes" id="UP001156669">
    <property type="component" value="Unassembled WGS sequence"/>
</dbReference>
<dbReference type="RefSeq" id="WP_045403880.1">
    <property type="nucleotide sequence ID" value="NZ_BBLD01000065.1"/>
</dbReference>
<accession>A0ABQ5Y1E4</accession>
<comment type="caution">
    <text evidence="2">The sequence shown here is derived from an EMBL/GenBank/DDBJ whole genome shotgun (WGS) entry which is preliminary data.</text>
</comment>
<organism evidence="2 3">
    <name type="scientific">Vibrio hyugaensis</name>
    <dbReference type="NCBI Taxonomy" id="1534743"/>
    <lineage>
        <taxon>Bacteria</taxon>
        <taxon>Pseudomonadati</taxon>
        <taxon>Pseudomonadota</taxon>
        <taxon>Gammaproteobacteria</taxon>
        <taxon>Vibrionales</taxon>
        <taxon>Vibrionaceae</taxon>
        <taxon>Vibrio</taxon>
    </lineage>
</organism>
<dbReference type="InterPro" id="IPR008962">
    <property type="entry name" value="PapD-like_sf"/>
</dbReference>
<proteinExistence type="predicted"/>
<feature type="signal peptide" evidence="1">
    <location>
        <begin position="1"/>
        <end position="20"/>
    </location>
</feature>
<dbReference type="PANTHER" id="PTHR30251:SF4">
    <property type="entry name" value="SLR1668 PROTEIN"/>
    <property type="match status" value="1"/>
</dbReference>
<evidence type="ECO:0000256" key="1">
    <source>
        <dbReference type="SAM" id="SignalP"/>
    </source>
</evidence>
<gene>
    <name evidence="2" type="ORF">GCM10007906_09410</name>
</gene>